<proteinExistence type="predicted"/>
<accession>A0A7X5QT59</accession>
<gene>
    <name evidence="1" type="ORF">HBF32_05735</name>
</gene>
<dbReference type="RefSeq" id="WP_166698748.1">
    <property type="nucleotide sequence ID" value="NZ_JAAQTL010000001.1"/>
</dbReference>
<evidence type="ECO:0000313" key="2">
    <source>
        <dbReference type="Proteomes" id="UP000518878"/>
    </source>
</evidence>
<organism evidence="1 2">
    <name type="scientific">Luteibacter yeojuensis</name>
    <dbReference type="NCBI Taxonomy" id="345309"/>
    <lineage>
        <taxon>Bacteria</taxon>
        <taxon>Pseudomonadati</taxon>
        <taxon>Pseudomonadota</taxon>
        <taxon>Gammaproteobacteria</taxon>
        <taxon>Lysobacterales</taxon>
        <taxon>Rhodanobacteraceae</taxon>
        <taxon>Luteibacter</taxon>
    </lineage>
</organism>
<dbReference type="AlphaFoldDB" id="A0A7X5QT59"/>
<comment type="caution">
    <text evidence="1">The sequence shown here is derived from an EMBL/GenBank/DDBJ whole genome shotgun (WGS) entry which is preliminary data.</text>
</comment>
<protein>
    <submittedName>
        <fullName evidence="1">Uncharacterized protein</fullName>
    </submittedName>
</protein>
<name>A0A7X5QT59_9GAMM</name>
<reference evidence="1 2" key="1">
    <citation type="journal article" date="2006" name="Int. J. Syst. Evol. Microbiol.">
        <title>Dyella yeojuensis sp. nov., isolated from greenhouse soil in Korea.</title>
        <authorList>
            <person name="Kim B.Y."/>
            <person name="Weon H.Y."/>
            <person name="Lee K.H."/>
            <person name="Seok S.J."/>
            <person name="Kwon S.W."/>
            <person name="Go S.J."/>
            <person name="Stackebrandt E."/>
        </authorList>
    </citation>
    <scope>NUCLEOTIDE SEQUENCE [LARGE SCALE GENOMIC DNA]</scope>
    <source>
        <strain evidence="1 2">DSM 17673</strain>
    </source>
</reference>
<dbReference type="Proteomes" id="UP000518878">
    <property type="component" value="Unassembled WGS sequence"/>
</dbReference>
<sequence length="73" mass="7948">MAIDTRSDTWKDVSGWAKARLAKARSALESDATEHEQTLALRAQIKLLKSLLELPSAAPTKTESEVAFGIEPP</sequence>
<dbReference type="EMBL" id="JAAQTL010000001">
    <property type="protein sequence ID" value="NID14968.1"/>
    <property type="molecule type" value="Genomic_DNA"/>
</dbReference>
<keyword evidence="2" id="KW-1185">Reference proteome</keyword>
<evidence type="ECO:0000313" key="1">
    <source>
        <dbReference type="EMBL" id="NID14968.1"/>
    </source>
</evidence>